<dbReference type="GO" id="GO:0006814">
    <property type="term" value="P:sodium ion transport"/>
    <property type="evidence" value="ECO:0007669"/>
    <property type="project" value="UniProtKB-KW"/>
</dbReference>
<evidence type="ECO:0000256" key="10">
    <source>
        <dbReference type="ARBA" id="ARBA00023201"/>
    </source>
</evidence>
<keyword evidence="5 12" id="KW-0812">Transmembrane</keyword>
<organism evidence="14 15">
    <name type="scientific">Polypedilum vanderplanki</name>
    <name type="common">Sleeping chironomid midge</name>
    <dbReference type="NCBI Taxonomy" id="319348"/>
    <lineage>
        <taxon>Eukaryota</taxon>
        <taxon>Metazoa</taxon>
        <taxon>Ecdysozoa</taxon>
        <taxon>Arthropoda</taxon>
        <taxon>Hexapoda</taxon>
        <taxon>Insecta</taxon>
        <taxon>Pterygota</taxon>
        <taxon>Neoptera</taxon>
        <taxon>Endopterygota</taxon>
        <taxon>Diptera</taxon>
        <taxon>Nematocera</taxon>
        <taxon>Chironomoidea</taxon>
        <taxon>Chironomidae</taxon>
        <taxon>Chironominae</taxon>
        <taxon>Polypedilum</taxon>
        <taxon>Polypedilum</taxon>
    </lineage>
</organism>
<dbReference type="Gene3D" id="1.20.1730.10">
    <property type="entry name" value="Sodium/glucose cotransporter"/>
    <property type="match status" value="1"/>
</dbReference>
<feature type="transmembrane region" description="Helical" evidence="12">
    <location>
        <begin position="143"/>
        <end position="165"/>
    </location>
</feature>
<evidence type="ECO:0008006" key="16">
    <source>
        <dbReference type="Google" id="ProtNLM"/>
    </source>
</evidence>
<dbReference type="PANTHER" id="PTHR42985">
    <property type="entry name" value="SODIUM-COUPLED MONOCARBOXYLATE TRANSPORTER"/>
    <property type="match status" value="1"/>
</dbReference>
<evidence type="ECO:0000256" key="5">
    <source>
        <dbReference type="ARBA" id="ARBA00022692"/>
    </source>
</evidence>
<evidence type="ECO:0000256" key="4">
    <source>
        <dbReference type="ARBA" id="ARBA00022475"/>
    </source>
</evidence>
<comment type="caution">
    <text evidence="14">The sequence shown here is derived from an EMBL/GenBank/DDBJ whole genome shotgun (WGS) entry which is preliminary data.</text>
</comment>
<feature type="transmembrane region" description="Helical" evidence="12">
    <location>
        <begin position="395"/>
        <end position="424"/>
    </location>
</feature>
<dbReference type="InterPro" id="IPR051163">
    <property type="entry name" value="Sodium:Solute_Symporter_SSF"/>
</dbReference>
<feature type="transmembrane region" description="Helical" evidence="12">
    <location>
        <begin position="339"/>
        <end position="361"/>
    </location>
</feature>
<keyword evidence="10" id="KW-0739">Sodium transport</keyword>
<feature type="transmembrane region" description="Helical" evidence="12">
    <location>
        <begin position="444"/>
        <end position="463"/>
    </location>
</feature>
<evidence type="ECO:0000256" key="2">
    <source>
        <dbReference type="ARBA" id="ARBA00006434"/>
    </source>
</evidence>
<dbReference type="InterPro" id="IPR001734">
    <property type="entry name" value="Na/solute_symporter"/>
</dbReference>
<feature type="transmembrane region" description="Helical" evidence="12">
    <location>
        <begin position="185"/>
        <end position="212"/>
    </location>
</feature>
<feature type="transmembrane region" description="Helical" evidence="12">
    <location>
        <begin position="248"/>
        <end position="268"/>
    </location>
</feature>
<evidence type="ECO:0000256" key="6">
    <source>
        <dbReference type="ARBA" id="ARBA00022989"/>
    </source>
</evidence>
<accession>A0A9J6CPR9</accession>
<dbReference type="InterPro" id="IPR038377">
    <property type="entry name" value="Na/Glc_symporter_sf"/>
</dbReference>
<keyword evidence="3" id="KW-0813">Transport</keyword>
<dbReference type="AlphaFoldDB" id="A0A9J6CPR9"/>
<comment type="similarity">
    <text evidence="2 11">Belongs to the sodium:solute symporter (SSF) (TC 2.A.21) family.</text>
</comment>
<evidence type="ECO:0000313" key="14">
    <source>
        <dbReference type="EMBL" id="KAG5683611.1"/>
    </source>
</evidence>
<evidence type="ECO:0000256" key="8">
    <source>
        <dbReference type="ARBA" id="ARBA00023065"/>
    </source>
</evidence>
<keyword evidence="13" id="KW-0732">Signal</keyword>
<evidence type="ECO:0000256" key="13">
    <source>
        <dbReference type="SAM" id="SignalP"/>
    </source>
</evidence>
<evidence type="ECO:0000256" key="9">
    <source>
        <dbReference type="ARBA" id="ARBA00023136"/>
    </source>
</evidence>
<keyword evidence="15" id="KW-1185">Reference proteome</keyword>
<feature type="chain" id="PRO_5039905451" description="Sodium/solute symporter" evidence="13">
    <location>
        <begin position="21"/>
        <end position="715"/>
    </location>
</feature>
<dbReference type="Pfam" id="PF00474">
    <property type="entry name" value="SSF"/>
    <property type="match status" value="1"/>
</dbReference>
<gene>
    <name evidence="14" type="ORF">PVAND_012884</name>
</gene>
<keyword evidence="7" id="KW-0915">Sodium</keyword>
<evidence type="ECO:0000256" key="12">
    <source>
        <dbReference type="SAM" id="Phobius"/>
    </source>
</evidence>
<feature type="transmembrane region" description="Helical" evidence="12">
    <location>
        <begin position="218"/>
        <end position="236"/>
    </location>
</feature>
<feature type="transmembrane region" description="Helical" evidence="12">
    <location>
        <begin position="300"/>
        <end position="318"/>
    </location>
</feature>
<feature type="transmembrane region" description="Helical" evidence="12">
    <location>
        <begin position="569"/>
        <end position="591"/>
    </location>
</feature>
<keyword evidence="4" id="KW-1003">Cell membrane</keyword>
<evidence type="ECO:0000313" key="15">
    <source>
        <dbReference type="Proteomes" id="UP001107558"/>
    </source>
</evidence>
<feature type="signal peptide" evidence="13">
    <location>
        <begin position="1"/>
        <end position="20"/>
    </location>
</feature>
<evidence type="ECO:0000256" key="11">
    <source>
        <dbReference type="RuleBase" id="RU362091"/>
    </source>
</evidence>
<dbReference type="PROSITE" id="PS50283">
    <property type="entry name" value="NA_SOLUT_SYMP_3"/>
    <property type="match status" value="1"/>
</dbReference>
<evidence type="ECO:0000256" key="3">
    <source>
        <dbReference type="ARBA" id="ARBA00022448"/>
    </source>
</evidence>
<dbReference type="CDD" id="cd11492">
    <property type="entry name" value="SLC5sbd_NIS-SMVT"/>
    <property type="match status" value="1"/>
</dbReference>
<dbReference type="EMBL" id="JADBJN010000001">
    <property type="protein sequence ID" value="KAG5683611.1"/>
    <property type="molecule type" value="Genomic_DNA"/>
</dbReference>
<evidence type="ECO:0000256" key="7">
    <source>
        <dbReference type="ARBA" id="ARBA00023053"/>
    </source>
</evidence>
<comment type="subcellular location">
    <subcellularLocation>
        <location evidence="1">Cell membrane</location>
        <topology evidence="1">Multi-pass membrane protein</topology>
    </subcellularLocation>
</comment>
<keyword evidence="8" id="KW-0406">Ion transport</keyword>
<dbReference type="GO" id="GO:0015293">
    <property type="term" value="F:symporter activity"/>
    <property type="evidence" value="ECO:0007669"/>
    <property type="project" value="TreeGrafter"/>
</dbReference>
<feature type="transmembrane region" description="Helical" evidence="12">
    <location>
        <begin position="500"/>
        <end position="522"/>
    </location>
</feature>
<dbReference type="NCBIfam" id="TIGR00813">
    <property type="entry name" value="sss"/>
    <property type="match status" value="1"/>
</dbReference>
<keyword evidence="9 12" id="KW-0472">Membrane</keyword>
<sequence>MKTTILLILFLSAAMFEINADQPVQLIDGIFNSSGINYLLKFSKNFFKTEHQDELNCNELEQRSFSFYDYSVVAAMLIISLGIGVFYGFFEKKPDSSNASSNDFMLGTGMTVFPVTLSLTTSFITAIELLGNPAEMYFNGGQYALIVIAMLLVIPVAIKIFFPIYDKMQLTSCYEYLGVRFGKELRIFGAVLYVLQMCFYTSVSVLAPAIALSKVTGLNMRLAIVMIYIVCIFYSSQGGLKAVVIADTFQTCVLVVSLILILVIGTYLQDGGIAEIFKINNERDRMHLLDFDVNPTKRHTAFSVVIGGFFYWASLLCVNQATVQKAMSLRNLGKAKIALSLSVLGLATIFFANFYTGWMMFAHYESCDPLTAGKISEQDQLVPYYVMDTFGHFPAFSGIFVAGVFAASLGTVAACLSSLSAVTLEDLCIFGLNIKISPQNATKYAKWMNFGYGVISFGLIFLVEGRSILQATLTLNGLIGGIALGLFSLGIFFKTANLKGALYGGLLSTVLVITLGIFALTYNEDTEYLDLSVEECGCIVDLNSTMSSMPQNIAHDSEQWYTYIYKVSYIWYSMIGTILTIVLGLIMSIITQCISEMKIKKLSGQIPKNNSGIFRSNSMQQERPERKISTIAHDASIKIENTIRAMTNNHISQKHEDTLNFVNEVSIQSTIENTTSSNNTSVTKMFEIGEVARKRGIDNMAMEYGNVINMCKSKN</sequence>
<keyword evidence="6 12" id="KW-1133">Transmembrane helix</keyword>
<dbReference type="PANTHER" id="PTHR42985:SF39">
    <property type="entry name" value="GH10366P"/>
    <property type="match status" value="1"/>
</dbReference>
<dbReference type="GO" id="GO:0005886">
    <property type="term" value="C:plasma membrane"/>
    <property type="evidence" value="ECO:0007669"/>
    <property type="project" value="UniProtKB-SubCell"/>
</dbReference>
<feature type="transmembrane region" description="Helical" evidence="12">
    <location>
        <begin position="70"/>
        <end position="90"/>
    </location>
</feature>
<evidence type="ECO:0000256" key="1">
    <source>
        <dbReference type="ARBA" id="ARBA00004651"/>
    </source>
</evidence>
<reference evidence="14" key="1">
    <citation type="submission" date="2021-03" db="EMBL/GenBank/DDBJ databases">
        <title>Chromosome level genome of the anhydrobiotic midge Polypedilum vanderplanki.</title>
        <authorList>
            <person name="Yoshida Y."/>
            <person name="Kikawada T."/>
            <person name="Gusev O."/>
        </authorList>
    </citation>
    <scope>NUCLEOTIDE SEQUENCE</scope>
    <source>
        <strain evidence="14">NIAS01</strain>
        <tissue evidence="14">Whole body or cell culture</tissue>
    </source>
</reference>
<feature type="transmembrane region" description="Helical" evidence="12">
    <location>
        <begin position="111"/>
        <end position="131"/>
    </location>
</feature>
<proteinExistence type="inferred from homology"/>
<name>A0A9J6CPR9_POLVA</name>
<dbReference type="Proteomes" id="UP001107558">
    <property type="component" value="Chromosome 1"/>
</dbReference>
<feature type="transmembrane region" description="Helical" evidence="12">
    <location>
        <begin position="475"/>
        <end position="493"/>
    </location>
</feature>
<dbReference type="OrthoDB" id="6132759at2759"/>
<protein>
    <recommendedName>
        <fullName evidence="16">Sodium/solute symporter</fullName>
    </recommendedName>
</protein>